<feature type="compositionally biased region" description="Polar residues" evidence="1">
    <location>
        <begin position="154"/>
        <end position="170"/>
    </location>
</feature>
<reference evidence="3 4" key="1">
    <citation type="submission" date="2016-01" db="EMBL/GenBank/DDBJ databases">
        <title>Biosynthesis of antibiotic leucinostatins and their inhibition on Phytophthora in bio-control Purpureocillium lilacinum.</title>
        <authorList>
            <person name="Wang G."/>
            <person name="Liu Z."/>
            <person name="Lin R."/>
            <person name="Li E."/>
            <person name="Mao Z."/>
            <person name="Ling J."/>
            <person name="Yin W."/>
            <person name="Xie B."/>
        </authorList>
    </citation>
    <scope>NUCLEOTIDE SEQUENCE [LARGE SCALE GENOMIC DNA]</scope>
    <source>
        <strain evidence="3">PLBJ-1</strain>
    </source>
</reference>
<proteinExistence type="predicted"/>
<sequence length="232" mass="24440">MHLQLFAAAAALLAPLTLAAPPSDRAELDARDGFLSNLMPTATEESKTAEVTDPTAIGYKLPTQYEPTPTGAALINSKPPGSASKRSKGTGKDSDLQPVSSNPKPTAKNSKLQPASSNPKPTAKNSKLQSVSSNPKPTGAASKKSKPHAKASKTQSKTETSATALPTNSGLIPPYRNGKPLAPVRVMCFEDQYTPICMPPNGYCQDGNYFIQLDVNPPHGAECFTKCACVKF</sequence>
<evidence type="ECO:0000313" key="3">
    <source>
        <dbReference type="EMBL" id="OAQ69362.1"/>
    </source>
</evidence>
<keyword evidence="2" id="KW-0732">Signal</keyword>
<dbReference type="AlphaFoldDB" id="A0A179FUR8"/>
<feature type="chain" id="PRO_5008102024" evidence="2">
    <location>
        <begin position="20"/>
        <end position="232"/>
    </location>
</feature>
<evidence type="ECO:0000256" key="1">
    <source>
        <dbReference type="SAM" id="MobiDB-lite"/>
    </source>
</evidence>
<accession>A0A179FUR8</accession>
<evidence type="ECO:0000256" key="2">
    <source>
        <dbReference type="SAM" id="SignalP"/>
    </source>
</evidence>
<dbReference type="Proteomes" id="UP000078240">
    <property type="component" value="Unassembled WGS sequence"/>
</dbReference>
<protein>
    <submittedName>
        <fullName evidence="3">Uncharacterized protein</fullName>
    </submittedName>
</protein>
<feature type="compositionally biased region" description="Polar residues" evidence="1">
    <location>
        <begin position="97"/>
        <end position="136"/>
    </location>
</feature>
<name>A0A179FUR8_PURLI</name>
<feature type="signal peptide" evidence="2">
    <location>
        <begin position="1"/>
        <end position="19"/>
    </location>
</feature>
<evidence type="ECO:0000313" key="4">
    <source>
        <dbReference type="Proteomes" id="UP000078240"/>
    </source>
</evidence>
<organism evidence="3 4">
    <name type="scientific">Purpureocillium lilacinum</name>
    <name type="common">Paecilomyces lilacinus</name>
    <dbReference type="NCBI Taxonomy" id="33203"/>
    <lineage>
        <taxon>Eukaryota</taxon>
        <taxon>Fungi</taxon>
        <taxon>Dikarya</taxon>
        <taxon>Ascomycota</taxon>
        <taxon>Pezizomycotina</taxon>
        <taxon>Sordariomycetes</taxon>
        <taxon>Hypocreomycetidae</taxon>
        <taxon>Hypocreales</taxon>
        <taxon>Ophiocordycipitaceae</taxon>
        <taxon>Purpureocillium</taxon>
    </lineage>
</organism>
<feature type="region of interest" description="Disordered" evidence="1">
    <location>
        <begin position="37"/>
        <end position="177"/>
    </location>
</feature>
<dbReference type="EMBL" id="LSBH01000011">
    <property type="protein sequence ID" value="OAQ69362.1"/>
    <property type="molecule type" value="Genomic_DNA"/>
</dbReference>
<comment type="caution">
    <text evidence="3">The sequence shown here is derived from an EMBL/GenBank/DDBJ whole genome shotgun (WGS) entry which is preliminary data.</text>
</comment>
<gene>
    <name evidence="3" type="ORF">VFPBJ_10737</name>
</gene>